<dbReference type="RefSeq" id="WP_212691154.1">
    <property type="nucleotide sequence ID" value="NZ_CP058561.1"/>
</dbReference>
<dbReference type="AlphaFoldDB" id="A0A8J8MDZ9"/>
<sequence>MAHKICKNCGEFNSASAIYCCNCNSSLRDVKKREDAIDPIKFSGKAVGYNYSEEVTLGEWIIILILSAIPILNLIVLVLLAFVWNNTSINNFGKASLILVTIGILIYFLFG</sequence>
<feature type="transmembrane region" description="Helical" evidence="1">
    <location>
        <begin position="60"/>
        <end position="84"/>
    </location>
</feature>
<keyword evidence="3" id="KW-1185">Reference proteome</keyword>
<name>A0A8J8MDZ9_9FIRM</name>
<reference evidence="2 3" key="1">
    <citation type="submission" date="2020-07" db="EMBL/GenBank/DDBJ databases">
        <title>Vallitalea guaymasensis genome.</title>
        <authorList>
            <person name="Postec A."/>
        </authorList>
    </citation>
    <scope>NUCLEOTIDE SEQUENCE [LARGE SCALE GENOMIC DNA]</scope>
    <source>
        <strain evidence="2 3">Ra1766G1</strain>
    </source>
</reference>
<keyword evidence="1" id="KW-0472">Membrane</keyword>
<proteinExistence type="predicted"/>
<evidence type="ECO:0000256" key="1">
    <source>
        <dbReference type="SAM" id="Phobius"/>
    </source>
</evidence>
<accession>A0A8J8MDZ9</accession>
<evidence type="ECO:0000313" key="3">
    <source>
        <dbReference type="Proteomes" id="UP000677305"/>
    </source>
</evidence>
<keyword evidence="1" id="KW-1133">Transmembrane helix</keyword>
<gene>
    <name evidence="2" type="ORF">HYG85_20000</name>
</gene>
<dbReference type="KEGG" id="vgu:HYG85_20000"/>
<protein>
    <recommendedName>
        <fullName evidence="4">Zinc ribbon domain-containing protein</fullName>
    </recommendedName>
</protein>
<evidence type="ECO:0000313" key="2">
    <source>
        <dbReference type="EMBL" id="QUH31078.1"/>
    </source>
</evidence>
<dbReference type="EMBL" id="CP058561">
    <property type="protein sequence ID" value="QUH31078.1"/>
    <property type="molecule type" value="Genomic_DNA"/>
</dbReference>
<feature type="transmembrane region" description="Helical" evidence="1">
    <location>
        <begin position="91"/>
        <end position="110"/>
    </location>
</feature>
<organism evidence="2 3">
    <name type="scientific">Vallitalea guaymasensis</name>
    <dbReference type="NCBI Taxonomy" id="1185412"/>
    <lineage>
        <taxon>Bacteria</taxon>
        <taxon>Bacillati</taxon>
        <taxon>Bacillota</taxon>
        <taxon>Clostridia</taxon>
        <taxon>Lachnospirales</taxon>
        <taxon>Vallitaleaceae</taxon>
        <taxon>Vallitalea</taxon>
    </lineage>
</organism>
<dbReference type="Proteomes" id="UP000677305">
    <property type="component" value="Chromosome"/>
</dbReference>
<evidence type="ECO:0008006" key="4">
    <source>
        <dbReference type="Google" id="ProtNLM"/>
    </source>
</evidence>
<keyword evidence="1" id="KW-0812">Transmembrane</keyword>